<gene>
    <name evidence="3" type="ORF">NYR54_11970</name>
</gene>
<reference evidence="3" key="1">
    <citation type="submission" date="2022-08" db="EMBL/GenBank/DDBJ databases">
        <title>Chelativorans sichuanense sp. nov., a paraffin oil-degrading bacterium isolated from a mixture of oil-based drill cuttings and paddy soil.</title>
        <authorList>
            <person name="Yu J."/>
            <person name="Liu H."/>
            <person name="Chen Q."/>
        </authorList>
    </citation>
    <scope>NUCLEOTIDE SEQUENCE</scope>
    <source>
        <strain evidence="3">SCAU 2101</strain>
    </source>
</reference>
<dbReference type="GO" id="GO:0016779">
    <property type="term" value="F:nucleotidyltransferase activity"/>
    <property type="evidence" value="ECO:0007669"/>
    <property type="project" value="UniProtKB-ARBA"/>
</dbReference>
<feature type="domain" description="MobA-like NTP transferase" evidence="2">
    <location>
        <begin position="344"/>
        <end position="503"/>
    </location>
</feature>
<dbReference type="EMBL" id="JAODNV010000012">
    <property type="protein sequence ID" value="MCT8990999.1"/>
    <property type="molecule type" value="Genomic_DNA"/>
</dbReference>
<dbReference type="Gene3D" id="3.90.550.10">
    <property type="entry name" value="Spore Coat Polysaccharide Biosynthesis Protein SpsA, Chain A"/>
    <property type="match status" value="1"/>
</dbReference>
<evidence type="ECO:0000256" key="1">
    <source>
        <dbReference type="ARBA" id="ARBA00022842"/>
    </source>
</evidence>
<dbReference type="AlphaFoldDB" id="A0A9X2X9M0"/>
<dbReference type="PANTHER" id="PTHR43777">
    <property type="entry name" value="MOLYBDENUM COFACTOR CYTIDYLYLTRANSFERASE"/>
    <property type="match status" value="1"/>
</dbReference>
<dbReference type="InterPro" id="IPR036425">
    <property type="entry name" value="MoaB/Mog-like_dom_sf"/>
</dbReference>
<accession>A0A9X2X9M0</accession>
<dbReference type="SUPFAM" id="SSF53218">
    <property type="entry name" value="Molybdenum cofactor biosynthesis proteins"/>
    <property type="match status" value="1"/>
</dbReference>
<dbReference type="SUPFAM" id="SSF53448">
    <property type="entry name" value="Nucleotide-diphospho-sugar transferases"/>
    <property type="match status" value="1"/>
</dbReference>
<evidence type="ECO:0000313" key="4">
    <source>
        <dbReference type="Proteomes" id="UP001149009"/>
    </source>
</evidence>
<dbReference type="RefSeq" id="WP_261515896.1">
    <property type="nucleotide sequence ID" value="NZ_JAODNV010000012.1"/>
</dbReference>
<dbReference type="InterPro" id="IPR012184">
    <property type="entry name" value="Bifunc_Mopterin-bd"/>
</dbReference>
<evidence type="ECO:0000313" key="3">
    <source>
        <dbReference type="EMBL" id="MCT8990999.1"/>
    </source>
</evidence>
<dbReference type="Pfam" id="PF12804">
    <property type="entry name" value="NTP_transf_3"/>
    <property type="match status" value="1"/>
</dbReference>
<dbReference type="PANTHER" id="PTHR43777:SF1">
    <property type="entry name" value="MOLYBDENUM COFACTOR CYTIDYLYLTRANSFERASE"/>
    <property type="match status" value="1"/>
</dbReference>
<name>A0A9X2X9M0_9HYPH</name>
<organism evidence="3 4">
    <name type="scientific">Chelativorans petroleitrophicus</name>
    <dbReference type="NCBI Taxonomy" id="2975484"/>
    <lineage>
        <taxon>Bacteria</taxon>
        <taxon>Pseudomonadati</taxon>
        <taxon>Pseudomonadota</taxon>
        <taxon>Alphaproteobacteria</taxon>
        <taxon>Hyphomicrobiales</taxon>
        <taxon>Phyllobacteriaceae</taxon>
        <taxon>Chelativorans</taxon>
    </lineage>
</organism>
<dbReference type="InterPro" id="IPR029044">
    <property type="entry name" value="Nucleotide-diphossugar_trans"/>
</dbReference>
<dbReference type="CDD" id="cd03522">
    <property type="entry name" value="MoeA_like"/>
    <property type="match status" value="1"/>
</dbReference>
<keyword evidence="4" id="KW-1185">Reference proteome</keyword>
<proteinExistence type="predicted"/>
<comment type="caution">
    <text evidence="3">The sequence shown here is derived from an EMBL/GenBank/DDBJ whole genome shotgun (WGS) entry which is preliminary data.</text>
</comment>
<sequence length="537" mass="56047">MKFGPIAIENAEGAILAHATHAGEKRFRKAHRLTAEDLKDLAEAGVREVIAASLEPDDLDEDEAARRIAAACRAANVEARPPSTGRVNIHATEAGVFLVDRKIVDAVNGIDPAITLATLNPYAPVEAGQMVATVKIIPFAVAENLVAQAENACRAGDIFFVRPFAPRRVGLIQTTLPGVKASVLDKTARITEARLARSASRIAGELRPPHEAEAVARAIRAQFEDSDILLVFGASAVCDEDDVVPAGIRLAGGDVARVGMPVDPGNLLVLGSLNGKPVLGVPGCARSPKLNGFDWVLDRLLAGMEVRPEDIAGMGVGGLLMEIPTRPQPREARPAPAQAKVWTVLLAAGQSRRMGSANKLLADFGGKPLVRCMAERILKSKAAGSVAVLGHEAEAVRDALSGLEIKTAENLDYATGLASSLKAGIRALPPDAAGALVALSDMPGVKTADLDRLIDAFIAAGGKAIVRATHNGKRGNPVILPRALFAEVERLEGDTGARQIVESAPLDVIDVELGEAASLDVDTPDALRAAGGVLTEG</sequence>
<protein>
    <submittedName>
        <fullName evidence="3">Molybdopterin-binding/glycosyltransferase family 2 protein</fullName>
    </submittedName>
</protein>
<dbReference type="InterPro" id="IPR025877">
    <property type="entry name" value="MobA-like_NTP_Trfase"/>
</dbReference>
<dbReference type="PIRSF" id="PIRSF036626">
    <property type="entry name" value="MPTBd_MobAlike"/>
    <property type="match status" value="1"/>
</dbReference>
<dbReference type="Proteomes" id="UP001149009">
    <property type="component" value="Unassembled WGS sequence"/>
</dbReference>
<keyword evidence="1" id="KW-0460">Magnesium</keyword>
<dbReference type="CDD" id="cd04182">
    <property type="entry name" value="GT_2_like_f"/>
    <property type="match status" value="1"/>
</dbReference>
<dbReference type="Gene3D" id="3.40.980.10">
    <property type="entry name" value="MoaB/Mog-like domain"/>
    <property type="match status" value="1"/>
</dbReference>
<evidence type="ECO:0000259" key="2">
    <source>
        <dbReference type="Pfam" id="PF12804"/>
    </source>
</evidence>